<dbReference type="AlphaFoldDB" id="E9GJC7"/>
<dbReference type="InterPro" id="IPR052286">
    <property type="entry name" value="Wnt_signaling_inhibitor"/>
</dbReference>
<dbReference type="KEGG" id="dpx:DAPPUDRAFT_304118"/>
<evidence type="ECO:0008006" key="6">
    <source>
        <dbReference type="Google" id="ProtNLM"/>
    </source>
</evidence>
<protein>
    <recommendedName>
        <fullName evidence="6">LRRCT domain-containing protein</fullName>
    </recommendedName>
</protein>
<keyword evidence="1" id="KW-0433">Leucine-rich repeat</keyword>
<keyword evidence="3" id="KW-0677">Repeat</keyword>
<dbReference type="Proteomes" id="UP000000305">
    <property type="component" value="Unassembled WGS sequence"/>
</dbReference>
<dbReference type="EMBL" id="GL732547">
    <property type="protein sequence ID" value="EFX80427.1"/>
    <property type="molecule type" value="Genomic_DNA"/>
</dbReference>
<evidence type="ECO:0000256" key="2">
    <source>
        <dbReference type="ARBA" id="ARBA00022729"/>
    </source>
</evidence>
<dbReference type="HOGENOM" id="CLU_2212550_0_0_1"/>
<gene>
    <name evidence="4" type="ORF">DAPPUDRAFT_304118</name>
</gene>
<evidence type="ECO:0000256" key="1">
    <source>
        <dbReference type="ARBA" id="ARBA00022614"/>
    </source>
</evidence>
<reference evidence="4 5" key="1">
    <citation type="journal article" date="2011" name="Science">
        <title>The ecoresponsive genome of Daphnia pulex.</title>
        <authorList>
            <person name="Colbourne J.K."/>
            <person name="Pfrender M.E."/>
            <person name="Gilbert D."/>
            <person name="Thomas W.K."/>
            <person name="Tucker A."/>
            <person name="Oakley T.H."/>
            <person name="Tokishita S."/>
            <person name="Aerts A."/>
            <person name="Arnold G.J."/>
            <person name="Basu M.K."/>
            <person name="Bauer D.J."/>
            <person name="Caceres C.E."/>
            <person name="Carmel L."/>
            <person name="Casola C."/>
            <person name="Choi J.H."/>
            <person name="Detter J.C."/>
            <person name="Dong Q."/>
            <person name="Dusheyko S."/>
            <person name="Eads B.D."/>
            <person name="Frohlich T."/>
            <person name="Geiler-Samerotte K.A."/>
            <person name="Gerlach D."/>
            <person name="Hatcher P."/>
            <person name="Jogdeo S."/>
            <person name="Krijgsveld J."/>
            <person name="Kriventseva E.V."/>
            <person name="Kultz D."/>
            <person name="Laforsch C."/>
            <person name="Lindquist E."/>
            <person name="Lopez J."/>
            <person name="Manak J.R."/>
            <person name="Muller J."/>
            <person name="Pangilinan J."/>
            <person name="Patwardhan R.P."/>
            <person name="Pitluck S."/>
            <person name="Pritham E.J."/>
            <person name="Rechtsteiner A."/>
            <person name="Rho M."/>
            <person name="Rogozin I.B."/>
            <person name="Sakarya O."/>
            <person name="Salamov A."/>
            <person name="Schaack S."/>
            <person name="Shapiro H."/>
            <person name="Shiga Y."/>
            <person name="Skalitzky C."/>
            <person name="Smith Z."/>
            <person name="Souvorov A."/>
            <person name="Sung W."/>
            <person name="Tang Z."/>
            <person name="Tsuchiya D."/>
            <person name="Tu H."/>
            <person name="Vos H."/>
            <person name="Wang M."/>
            <person name="Wolf Y.I."/>
            <person name="Yamagata H."/>
            <person name="Yamada T."/>
            <person name="Ye Y."/>
            <person name="Shaw J.R."/>
            <person name="Andrews J."/>
            <person name="Crease T.J."/>
            <person name="Tang H."/>
            <person name="Lucas S.M."/>
            <person name="Robertson H.M."/>
            <person name="Bork P."/>
            <person name="Koonin E.V."/>
            <person name="Zdobnov E.M."/>
            <person name="Grigoriev I.V."/>
            <person name="Lynch M."/>
            <person name="Boore J.L."/>
        </authorList>
    </citation>
    <scope>NUCLEOTIDE SEQUENCE [LARGE SCALE GENOMIC DNA]</scope>
</reference>
<dbReference type="PhylomeDB" id="E9GJC7"/>
<evidence type="ECO:0000256" key="3">
    <source>
        <dbReference type="ARBA" id="ARBA00022737"/>
    </source>
</evidence>
<keyword evidence="2" id="KW-0732">Signal</keyword>
<name>E9GJC7_DAPPU</name>
<dbReference type="InParanoid" id="E9GJC7"/>
<dbReference type="PANTHER" id="PTHR24364">
    <property type="entry name" value="LP06937P"/>
    <property type="match status" value="1"/>
</dbReference>
<evidence type="ECO:0000313" key="5">
    <source>
        <dbReference type="Proteomes" id="UP000000305"/>
    </source>
</evidence>
<dbReference type="PANTHER" id="PTHR24364:SF18">
    <property type="entry name" value="LP06937P"/>
    <property type="match status" value="1"/>
</dbReference>
<accession>E9GJC7</accession>
<sequence length="107" mass="11956">MDVALVDVWLAVFPRLKGNFTYAQVNLENNKLTEFREDVFKSMLQQMTIQPPAIGGQVLVTGNPFDCGCPLAWLIRDNQILLPSVKNGVCGGFFRFEDLNPDAYGNC</sequence>
<keyword evidence="5" id="KW-1185">Reference proteome</keyword>
<dbReference type="SUPFAM" id="SSF52058">
    <property type="entry name" value="L domain-like"/>
    <property type="match status" value="1"/>
</dbReference>
<dbReference type="Gene3D" id="3.80.10.10">
    <property type="entry name" value="Ribonuclease Inhibitor"/>
    <property type="match status" value="1"/>
</dbReference>
<dbReference type="OrthoDB" id="6343752at2759"/>
<organism evidence="4 5">
    <name type="scientific">Daphnia pulex</name>
    <name type="common">Water flea</name>
    <dbReference type="NCBI Taxonomy" id="6669"/>
    <lineage>
        <taxon>Eukaryota</taxon>
        <taxon>Metazoa</taxon>
        <taxon>Ecdysozoa</taxon>
        <taxon>Arthropoda</taxon>
        <taxon>Crustacea</taxon>
        <taxon>Branchiopoda</taxon>
        <taxon>Diplostraca</taxon>
        <taxon>Cladocera</taxon>
        <taxon>Anomopoda</taxon>
        <taxon>Daphniidae</taxon>
        <taxon>Daphnia</taxon>
    </lineage>
</organism>
<proteinExistence type="predicted"/>
<evidence type="ECO:0000313" key="4">
    <source>
        <dbReference type="EMBL" id="EFX80427.1"/>
    </source>
</evidence>
<dbReference type="InterPro" id="IPR032675">
    <property type="entry name" value="LRR_dom_sf"/>
</dbReference>